<proteinExistence type="predicted"/>
<keyword evidence="10" id="KW-1185">Reference proteome</keyword>
<feature type="domain" description="Wall-associated receptor kinase galacturonan-binding" evidence="8">
    <location>
        <begin position="39"/>
        <end position="102"/>
    </location>
</feature>
<dbReference type="EMBL" id="JABCRI010000006">
    <property type="protein sequence ID" value="KAF8404135.1"/>
    <property type="molecule type" value="Genomic_DNA"/>
</dbReference>
<dbReference type="InterPro" id="IPR025287">
    <property type="entry name" value="WAK_GUB"/>
</dbReference>
<evidence type="ECO:0000256" key="6">
    <source>
        <dbReference type="SAM" id="SignalP"/>
    </source>
</evidence>
<keyword evidence="2" id="KW-0808">Transferase</keyword>
<keyword evidence="3 6" id="KW-0732">Signal</keyword>
<protein>
    <recommendedName>
        <fullName evidence="11">Wall-associated receptor kinase galacturonan-binding domain-containing protein</fullName>
    </recommendedName>
</protein>
<reference evidence="9 10" key="1">
    <citation type="submission" date="2020-04" db="EMBL/GenBank/DDBJ databases">
        <title>Plant Genome Project.</title>
        <authorList>
            <person name="Zhang R.-G."/>
        </authorList>
    </citation>
    <scope>NUCLEOTIDE SEQUENCE [LARGE SCALE GENOMIC DNA]</scope>
    <source>
        <strain evidence="9">YNK0</strain>
        <tissue evidence="9">Leaf</tissue>
    </source>
</reference>
<dbReference type="OrthoDB" id="4062651at2759"/>
<evidence type="ECO:0000256" key="1">
    <source>
        <dbReference type="ARBA" id="ARBA00004479"/>
    </source>
</evidence>
<evidence type="ECO:0000313" key="10">
    <source>
        <dbReference type="Proteomes" id="UP000655225"/>
    </source>
</evidence>
<dbReference type="PANTHER" id="PTHR33491">
    <property type="entry name" value="OSJNBA0016N04.9 PROTEIN"/>
    <property type="match status" value="1"/>
</dbReference>
<dbReference type="GO" id="GO:0004674">
    <property type="term" value="F:protein serine/threonine kinase activity"/>
    <property type="evidence" value="ECO:0007669"/>
    <property type="project" value="InterPro"/>
</dbReference>
<evidence type="ECO:0000256" key="4">
    <source>
        <dbReference type="ARBA" id="ARBA00023157"/>
    </source>
</evidence>
<dbReference type="GO" id="GO:0030247">
    <property type="term" value="F:polysaccharide binding"/>
    <property type="evidence" value="ECO:0007669"/>
    <property type="project" value="InterPro"/>
</dbReference>
<name>A0A834ZCB8_TETSI</name>
<feature type="chain" id="PRO_5033007997" description="Wall-associated receptor kinase galacturonan-binding domain-containing protein" evidence="6">
    <location>
        <begin position="30"/>
        <end position="278"/>
    </location>
</feature>
<dbReference type="Pfam" id="PF08488">
    <property type="entry name" value="WAK"/>
    <property type="match status" value="1"/>
</dbReference>
<dbReference type="GO" id="GO:0016020">
    <property type="term" value="C:membrane"/>
    <property type="evidence" value="ECO:0007669"/>
    <property type="project" value="UniProtKB-SubCell"/>
</dbReference>
<dbReference type="Proteomes" id="UP000655225">
    <property type="component" value="Unassembled WGS sequence"/>
</dbReference>
<comment type="caution">
    <text evidence="9">The sequence shown here is derived from an EMBL/GenBank/DDBJ whole genome shotgun (WGS) entry which is preliminary data.</text>
</comment>
<sequence>MAEATMKRMVLKLMLHLISLLWLSKSSSAVAPSLAKPNCTEKCGNINVSIPYPFGIGDGCYMNKWFEISCNRTFNYTISPFLKSFNLEVLQFSLLQGTVLVNNPVVGDCIDPEWVVSGKNASVSLRGSPFYYSEIHNRFAATGCDNLVFTIQDGDVIGGCLSICNVSTLLNGCYGIGCCQTQIPFRIQTFNVNITGTGVRNAKLGCRSAFLVEKNWFSNSSDYRFLIDFPDQVRNVPAVVEWGIANGTCEFESNNKLVLIRQLQHRRLLFKEWGTRLL</sequence>
<dbReference type="AlphaFoldDB" id="A0A834ZCB8"/>
<keyword evidence="4" id="KW-1015">Disulfide bond</keyword>
<evidence type="ECO:0000256" key="3">
    <source>
        <dbReference type="ARBA" id="ARBA00022729"/>
    </source>
</evidence>
<evidence type="ECO:0000259" key="7">
    <source>
        <dbReference type="Pfam" id="PF08488"/>
    </source>
</evidence>
<dbReference type="Pfam" id="PF13947">
    <property type="entry name" value="GUB_WAK_bind"/>
    <property type="match status" value="1"/>
</dbReference>
<evidence type="ECO:0000256" key="2">
    <source>
        <dbReference type="ARBA" id="ARBA00022679"/>
    </source>
</evidence>
<feature type="signal peptide" evidence="6">
    <location>
        <begin position="1"/>
        <end position="29"/>
    </location>
</feature>
<gene>
    <name evidence="9" type="ORF">HHK36_009015</name>
</gene>
<organism evidence="9 10">
    <name type="scientific">Tetracentron sinense</name>
    <name type="common">Spur-leaf</name>
    <dbReference type="NCBI Taxonomy" id="13715"/>
    <lineage>
        <taxon>Eukaryota</taxon>
        <taxon>Viridiplantae</taxon>
        <taxon>Streptophyta</taxon>
        <taxon>Embryophyta</taxon>
        <taxon>Tracheophyta</taxon>
        <taxon>Spermatophyta</taxon>
        <taxon>Magnoliopsida</taxon>
        <taxon>Trochodendrales</taxon>
        <taxon>Trochodendraceae</taxon>
        <taxon>Tetracentron</taxon>
    </lineage>
</organism>
<feature type="domain" description="Wall-associated receptor kinase" evidence="7">
    <location>
        <begin position="172"/>
        <end position="217"/>
    </location>
</feature>
<evidence type="ECO:0000256" key="5">
    <source>
        <dbReference type="ARBA" id="ARBA00023180"/>
    </source>
</evidence>
<dbReference type="OMA" id="NESSHEC"/>
<keyword evidence="5" id="KW-0325">Glycoprotein</keyword>
<evidence type="ECO:0000259" key="8">
    <source>
        <dbReference type="Pfam" id="PF13947"/>
    </source>
</evidence>
<evidence type="ECO:0000313" key="9">
    <source>
        <dbReference type="EMBL" id="KAF8404135.1"/>
    </source>
</evidence>
<comment type="subcellular location">
    <subcellularLocation>
        <location evidence="1">Membrane</location>
        <topology evidence="1">Single-pass type I membrane protein</topology>
    </subcellularLocation>
</comment>
<dbReference type="InterPro" id="IPR013695">
    <property type="entry name" value="WAK"/>
</dbReference>
<accession>A0A834ZCB8</accession>
<evidence type="ECO:0008006" key="11">
    <source>
        <dbReference type="Google" id="ProtNLM"/>
    </source>
</evidence>